<keyword evidence="2" id="KW-1185">Reference proteome</keyword>
<reference evidence="2" key="1">
    <citation type="submission" date="2016-10" db="EMBL/GenBank/DDBJ databases">
        <authorList>
            <person name="Varghese N."/>
            <person name="Submissions S."/>
        </authorList>
    </citation>
    <scope>NUCLEOTIDE SEQUENCE [LARGE SCALE GENOMIC DNA]</scope>
    <source>
        <strain evidence="2">DSM 24729</strain>
    </source>
</reference>
<dbReference type="EMBL" id="FNBD01000018">
    <property type="protein sequence ID" value="SDF48475.1"/>
    <property type="molecule type" value="Genomic_DNA"/>
</dbReference>
<gene>
    <name evidence="1" type="ORF">SAMN04487992_1185</name>
</gene>
<evidence type="ECO:0000313" key="1">
    <source>
        <dbReference type="EMBL" id="SDF48475.1"/>
    </source>
</evidence>
<dbReference type="RefSeq" id="WP_074539433.1">
    <property type="nucleotide sequence ID" value="NZ_FNBD01000018.1"/>
</dbReference>
<accession>A0A1G7LG77</accession>
<dbReference type="Proteomes" id="UP000182114">
    <property type="component" value="Unassembled WGS sequence"/>
</dbReference>
<name>A0A1G7LG77_9FLAO</name>
<protein>
    <submittedName>
        <fullName evidence="1">Uncharacterized protein</fullName>
    </submittedName>
</protein>
<proteinExistence type="predicted"/>
<evidence type="ECO:0000313" key="2">
    <source>
        <dbReference type="Proteomes" id="UP000182114"/>
    </source>
</evidence>
<organism evidence="1 2">
    <name type="scientific">Cellulophaga baltica</name>
    <dbReference type="NCBI Taxonomy" id="76594"/>
    <lineage>
        <taxon>Bacteria</taxon>
        <taxon>Pseudomonadati</taxon>
        <taxon>Bacteroidota</taxon>
        <taxon>Flavobacteriia</taxon>
        <taxon>Flavobacteriales</taxon>
        <taxon>Flavobacteriaceae</taxon>
        <taxon>Cellulophaga</taxon>
    </lineage>
</organism>
<dbReference type="AlphaFoldDB" id="A0A1G7LG77"/>
<sequence length="167" mass="19579">MSDFIALNDLHHFNLKLVYGNFFLRNLKRIEITNEFNNEIASLNISKQNIKEKLFVLDFHHKEITLQGNNYLDFDIIDTEKEEHWRFINPIKCKATSDKPYYEDKNLKVRLTPNGFGLMLSCNSKFIGRIRTTEIDIKNDTFADLIFAICCVNSITNYVYKVNESNG</sequence>